<feature type="transmembrane region" description="Helical" evidence="1">
    <location>
        <begin position="121"/>
        <end position="142"/>
    </location>
</feature>
<dbReference type="AlphaFoldDB" id="T1F363"/>
<feature type="transmembrane region" description="Helical" evidence="1">
    <location>
        <begin position="81"/>
        <end position="101"/>
    </location>
</feature>
<name>T1F363_HELRO</name>
<proteinExistence type="predicted"/>
<dbReference type="GeneID" id="20203262"/>
<dbReference type="InParanoid" id="T1F363"/>
<sequence length="179" mass="18726">MTSSSKSEQSPVESVDSGEVSIVDGANDICPSDVSAVHAFNGNCLNVTLPDGKVESRCILPMVNCTRDHQENDAQKASASIPMATTAATSTTAAAVVVAAAANQHPHPSKNILDNKNGVSIGFIIGAILVVTSGIVLIGVGAKKCYEKHVNSRSEYNYAQLTIDMNGGEEDDDERLILP</sequence>
<dbReference type="KEGG" id="hro:HELRODRAFT_170537"/>
<dbReference type="Proteomes" id="UP000015101">
    <property type="component" value="Unassembled WGS sequence"/>
</dbReference>
<dbReference type="EMBL" id="KB096222">
    <property type="protein sequence ID" value="ESO07224.1"/>
    <property type="molecule type" value="Genomic_DNA"/>
</dbReference>
<protein>
    <submittedName>
        <fullName evidence="2 3">Uncharacterized protein</fullName>
    </submittedName>
</protein>
<keyword evidence="1" id="KW-0812">Transmembrane</keyword>
<reference evidence="3" key="3">
    <citation type="submission" date="2015-06" db="UniProtKB">
        <authorList>
            <consortium name="EnsemblMetazoa"/>
        </authorList>
    </citation>
    <scope>IDENTIFICATION</scope>
</reference>
<keyword evidence="1" id="KW-0472">Membrane</keyword>
<evidence type="ECO:0000256" key="1">
    <source>
        <dbReference type="SAM" id="Phobius"/>
    </source>
</evidence>
<dbReference type="CTD" id="20203262"/>
<keyword evidence="4" id="KW-1185">Reference proteome</keyword>
<reference evidence="4" key="1">
    <citation type="submission" date="2012-12" db="EMBL/GenBank/DDBJ databases">
        <authorList>
            <person name="Hellsten U."/>
            <person name="Grimwood J."/>
            <person name="Chapman J.A."/>
            <person name="Shapiro H."/>
            <person name="Aerts A."/>
            <person name="Otillar R.P."/>
            <person name="Terry A.Y."/>
            <person name="Boore J.L."/>
            <person name="Simakov O."/>
            <person name="Marletaz F."/>
            <person name="Cho S.-J."/>
            <person name="Edsinger-Gonzales E."/>
            <person name="Havlak P."/>
            <person name="Kuo D.-H."/>
            <person name="Larsson T."/>
            <person name="Lv J."/>
            <person name="Arendt D."/>
            <person name="Savage R."/>
            <person name="Osoegawa K."/>
            <person name="de Jong P."/>
            <person name="Lindberg D.R."/>
            <person name="Seaver E.C."/>
            <person name="Weisblat D.A."/>
            <person name="Putnam N.H."/>
            <person name="Grigoriev I.V."/>
            <person name="Rokhsar D.S."/>
        </authorList>
    </citation>
    <scope>NUCLEOTIDE SEQUENCE</scope>
</reference>
<organism evidence="3 4">
    <name type="scientific">Helobdella robusta</name>
    <name type="common">Californian leech</name>
    <dbReference type="NCBI Taxonomy" id="6412"/>
    <lineage>
        <taxon>Eukaryota</taxon>
        <taxon>Metazoa</taxon>
        <taxon>Spiralia</taxon>
        <taxon>Lophotrochozoa</taxon>
        <taxon>Annelida</taxon>
        <taxon>Clitellata</taxon>
        <taxon>Hirudinea</taxon>
        <taxon>Rhynchobdellida</taxon>
        <taxon>Glossiphoniidae</taxon>
        <taxon>Helobdella</taxon>
    </lineage>
</organism>
<accession>T1F363</accession>
<evidence type="ECO:0000313" key="2">
    <source>
        <dbReference type="EMBL" id="ESO07224.1"/>
    </source>
</evidence>
<dbReference type="EMBL" id="AMQM01003587">
    <property type="status" value="NOT_ANNOTATED_CDS"/>
    <property type="molecule type" value="Genomic_DNA"/>
</dbReference>
<evidence type="ECO:0000313" key="4">
    <source>
        <dbReference type="Proteomes" id="UP000015101"/>
    </source>
</evidence>
<evidence type="ECO:0000313" key="3">
    <source>
        <dbReference type="EnsemblMetazoa" id="HelroP170537"/>
    </source>
</evidence>
<dbReference type="RefSeq" id="XP_009014602.1">
    <property type="nucleotide sequence ID" value="XM_009016354.1"/>
</dbReference>
<keyword evidence="1" id="KW-1133">Transmembrane helix</keyword>
<gene>
    <name evidence="3" type="primary">20203262</name>
    <name evidence="2" type="ORF">HELRODRAFT_170537</name>
</gene>
<dbReference type="EnsemblMetazoa" id="HelroT170537">
    <property type="protein sequence ID" value="HelroP170537"/>
    <property type="gene ID" value="HelroG170537"/>
</dbReference>
<dbReference type="HOGENOM" id="CLU_1505070_0_0_1"/>
<reference evidence="2 4" key="2">
    <citation type="journal article" date="2013" name="Nature">
        <title>Insights into bilaterian evolution from three spiralian genomes.</title>
        <authorList>
            <person name="Simakov O."/>
            <person name="Marletaz F."/>
            <person name="Cho S.J."/>
            <person name="Edsinger-Gonzales E."/>
            <person name="Havlak P."/>
            <person name="Hellsten U."/>
            <person name="Kuo D.H."/>
            <person name="Larsson T."/>
            <person name="Lv J."/>
            <person name="Arendt D."/>
            <person name="Savage R."/>
            <person name="Osoegawa K."/>
            <person name="de Jong P."/>
            <person name="Grimwood J."/>
            <person name="Chapman J.A."/>
            <person name="Shapiro H."/>
            <person name="Aerts A."/>
            <person name="Otillar R.P."/>
            <person name="Terry A.Y."/>
            <person name="Boore J.L."/>
            <person name="Grigoriev I.V."/>
            <person name="Lindberg D.R."/>
            <person name="Seaver E.C."/>
            <person name="Weisblat D.A."/>
            <person name="Putnam N.H."/>
            <person name="Rokhsar D.S."/>
        </authorList>
    </citation>
    <scope>NUCLEOTIDE SEQUENCE</scope>
</reference>